<feature type="transmembrane region" description="Helical" evidence="8">
    <location>
        <begin position="255"/>
        <end position="273"/>
    </location>
</feature>
<dbReference type="Proteomes" id="UP000602284">
    <property type="component" value="Unassembled WGS sequence"/>
</dbReference>
<protein>
    <submittedName>
        <fullName evidence="10">ABC transporter permease</fullName>
    </submittedName>
</protein>
<keyword evidence="3" id="KW-0813">Transport</keyword>
<keyword evidence="5 8" id="KW-0812">Transmembrane</keyword>
<dbReference type="Pfam" id="PF12698">
    <property type="entry name" value="ABC2_membrane_3"/>
    <property type="match status" value="1"/>
</dbReference>
<feature type="transmembrane region" description="Helical" evidence="8">
    <location>
        <begin position="21"/>
        <end position="39"/>
    </location>
</feature>
<evidence type="ECO:0000256" key="1">
    <source>
        <dbReference type="ARBA" id="ARBA00004651"/>
    </source>
</evidence>
<evidence type="ECO:0000313" key="10">
    <source>
        <dbReference type="EMBL" id="MBL0386343.1"/>
    </source>
</evidence>
<gene>
    <name evidence="10" type="ORF">JJB07_06755</name>
</gene>
<evidence type="ECO:0000256" key="2">
    <source>
        <dbReference type="ARBA" id="ARBA00007783"/>
    </source>
</evidence>
<evidence type="ECO:0000256" key="4">
    <source>
        <dbReference type="ARBA" id="ARBA00022475"/>
    </source>
</evidence>
<evidence type="ECO:0000256" key="8">
    <source>
        <dbReference type="SAM" id="Phobius"/>
    </source>
</evidence>
<evidence type="ECO:0000259" key="9">
    <source>
        <dbReference type="PROSITE" id="PS51012"/>
    </source>
</evidence>
<evidence type="ECO:0000256" key="6">
    <source>
        <dbReference type="ARBA" id="ARBA00022989"/>
    </source>
</evidence>
<dbReference type="InterPro" id="IPR051449">
    <property type="entry name" value="ABC-2_transporter_component"/>
</dbReference>
<feature type="transmembrane region" description="Helical" evidence="8">
    <location>
        <begin position="313"/>
        <end position="333"/>
    </location>
</feature>
<name>A0ABS1J7U0_9BACL</name>
<dbReference type="EMBL" id="JAEQNB010000001">
    <property type="protein sequence ID" value="MBL0386343.1"/>
    <property type="molecule type" value="Genomic_DNA"/>
</dbReference>
<proteinExistence type="inferred from homology"/>
<dbReference type="InterPro" id="IPR047817">
    <property type="entry name" value="ABC2_TM_bact-type"/>
</dbReference>
<evidence type="ECO:0000313" key="11">
    <source>
        <dbReference type="Proteomes" id="UP000602284"/>
    </source>
</evidence>
<sequence>MRTWALCKRVVKQLGRDKRTIAMLFVAPLLVLSLLSVVMTNSATTSKIDAVNLPAPLVEQLKKTDATIHEVSLDSAKQDLNDLKADAYLEVRDGKPHLMLEGSDPVVNRAVLQALQEAQRSLSPNQQTPEISYLYGGSDLTQLDNLAPVLIGFFIFFFVFLLSGVAFLRERTAGTLERVLATPVRRYEIVLGYFLGFGIFAALQTLFVQWFALYVLDVRSVGNFGSVLLTNLLIATVALSLGTLLSAFARNEFQMVQFIPLVVVPQIFLSGMFDMRNFPDWVTALSNILPLTQGANVLRSLMLRGQGLADNGVSLWILAGYGVLFLTLNTIALKRYRRV</sequence>
<keyword evidence="4" id="KW-1003">Cell membrane</keyword>
<dbReference type="PROSITE" id="PS51012">
    <property type="entry name" value="ABC_TM2"/>
    <property type="match status" value="1"/>
</dbReference>
<dbReference type="PANTHER" id="PTHR30294">
    <property type="entry name" value="MEMBRANE COMPONENT OF ABC TRANSPORTER YHHJ-RELATED"/>
    <property type="match status" value="1"/>
</dbReference>
<feature type="transmembrane region" description="Helical" evidence="8">
    <location>
        <begin position="189"/>
        <end position="212"/>
    </location>
</feature>
<feature type="transmembrane region" description="Helical" evidence="8">
    <location>
        <begin position="224"/>
        <end position="248"/>
    </location>
</feature>
<dbReference type="PANTHER" id="PTHR30294:SF38">
    <property type="entry name" value="TRANSPORT PERMEASE PROTEIN"/>
    <property type="match status" value="1"/>
</dbReference>
<comment type="caution">
    <text evidence="10">The sequence shown here is derived from an EMBL/GenBank/DDBJ whole genome shotgun (WGS) entry which is preliminary data.</text>
</comment>
<accession>A0ABS1J7U0</accession>
<keyword evidence="11" id="KW-1185">Reference proteome</keyword>
<comment type="subcellular location">
    <subcellularLocation>
        <location evidence="1">Cell membrane</location>
        <topology evidence="1">Multi-pass membrane protein</topology>
    </subcellularLocation>
</comment>
<evidence type="ECO:0000256" key="5">
    <source>
        <dbReference type="ARBA" id="ARBA00022692"/>
    </source>
</evidence>
<comment type="similarity">
    <text evidence="2">Belongs to the ABC-2 integral membrane protein family.</text>
</comment>
<evidence type="ECO:0000256" key="3">
    <source>
        <dbReference type="ARBA" id="ARBA00022448"/>
    </source>
</evidence>
<reference evidence="10 11" key="1">
    <citation type="submission" date="2021-01" db="EMBL/GenBank/DDBJ databases">
        <title>Tumebacillus sp. strain ITR2 16S ribosomal RNA gene Genome sequencing and assembly.</title>
        <authorList>
            <person name="Kang M."/>
        </authorList>
    </citation>
    <scope>NUCLEOTIDE SEQUENCE [LARGE SCALE GENOMIC DNA]</scope>
    <source>
        <strain evidence="10 11">ITR2</strain>
    </source>
</reference>
<feature type="domain" description="ABC transmembrane type-2" evidence="9">
    <location>
        <begin position="96"/>
        <end position="336"/>
    </location>
</feature>
<feature type="transmembrane region" description="Helical" evidence="8">
    <location>
        <begin position="146"/>
        <end position="168"/>
    </location>
</feature>
<dbReference type="InterPro" id="IPR013525">
    <property type="entry name" value="ABC2_TM"/>
</dbReference>
<keyword evidence="7 8" id="KW-0472">Membrane</keyword>
<evidence type="ECO:0000256" key="7">
    <source>
        <dbReference type="ARBA" id="ARBA00023136"/>
    </source>
</evidence>
<organism evidence="10 11">
    <name type="scientific">Tumebacillus amylolyticus</name>
    <dbReference type="NCBI Taxonomy" id="2801339"/>
    <lineage>
        <taxon>Bacteria</taxon>
        <taxon>Bacillati</taxon>
        <taxon>Bacillota</taxon>
        <taxon>Bacilli</taxon>
        <taxon>Bacillales</taxon>
        <taxon>Alicyclobacillaceae</taxon>
        <taxon>Tumebacillus</taxon>
    </lineage>
</organism>
<dbReference type="RefSeq" id="WP_201632530.1">
    <property type="nucleotide sequence ID" value="NZ_JAEQNB010000001.1"/>
</dbReference>
<keyword evidence="6 8" id="KW-1133">Transmembrane helix</keyword>